<feature type="chain" id="PRO_5009579512" description="Peptidase M50 domain-containing protein" evidence="2">
    <location>
        <begin position="31"/>
        <end position="95"/>
    </location>
</feature>
<dbReference type="Proteomes" id="UP000177506">
    <property type="component" value="Unassembled WGS sequence"/>
</dbReference>
<accession>A0A1G1TF47</accession>
<evidence type="ECO:0000313" key="4">
    <source>
        <dbReference type="Proteomes" id="UP000177506"/>
    </source>
</evidence>
<keyword evidence="4" id="KW-1185">Reference proteome</keyword>
<dbReference type="AlphaFoldDB" id="A0A1G1TF47"/>
<sequence>MAFAATCLYTAAFLATVLLHELAHALTALAVGVHPTLFNSHVDAPPAGPRPEILIALAGPVFSLAQGVAALVLAARGRSTGPGPYLGCFWGYSAL</sequence>
<organism evidence="3 4">
    <name type="scientific">Hymenobacter coccineus</name>
    <dbReference type="NCBI Taxonomy" id="1908235"/>
    <lineage>
        <taxon>Bacteria</taxon>
        <taxon>Pseudomonadati</taxon>
        <taxon>Bacteroidota</taxon>
        <taxon>Cytophagia</taxon>
        <taxon>Cytophagales</taxon>
        <taxon>Hymenobacteraceae</taxon>
        <taxon>Hymenobacter</taxon>
    </lineage>
</organism>
<gene>
    <name evidence="3" type="ORF">BEN49_08880</name>
</gene>
<evidence type="ECO:0000256" key="2">
    <source>
        <dbReference type="SAM" id="SignalP"/>
    </source>
</evidence>
<evidence type="ECO:0000256" key="1">
    <source>
        <dbReference type="SAM" id="Phobius"/>
    </source>
</evidence>
<keyword evidence="2" id="KW-0732">Signal</keyword>
<keyword evidence="1" id="KW-0472">Membrane</keyword>
<proteinExistence type="predicted"/>
<dbReference type="EMBL" id="MDZA01000277">
    <property type="protein sequence ID" value="OGX89502.1"/>
    <property type="molecule type" value="Genomic_DNA"/>
</dbReference>
<name>A0A1G1TF47_9BACT</name>
<feature type="transmembrane region" description="Helical" evidence="1">
    <location>
        <begin position="54"/>
        <end position="75"/>
    </location>
</feature>
<protein>
    <recommendedName>
        <fullName evidence="5">Peptidase M50 domain-containing protein</fullName>
    </recommendedName>
</protein>
<reference evidence="3 4" key="1">
    <citation type="submission" date="2016-08" db="EMBL/GenBank/DDBJ databases">
        <title>Hymenobacter coccineus sp. nov., Hymenobacter lapidarius sp. nov. and Hymenobacter glacialis sp. nov., isolated from Antarctic soil.</title>
        <authorList>
            <person name="Sedlacek I."/>
            <person name="Kralova S."/>
            <person name="Kyrova K."/>
            <person name="Maslanova I."/>
            <person name="Stankova E."/>
            <person name="Vrbovska V."/>
            <person name="Nemec M."/>
            <person name="Bartak M."/>
            <person name="Svec P."/>
            <person name="Busse H.-J."/>
            <person name="Pantucek R."/>
        </authorList>
    </citation>
    <scope>NUCLEOTIDE SEQUENCE [LARGE SCALE GENOMIC DNA]</scope>
    <source>
        <strain evidence="3 4">CCM 8649</strain>
    </source>
</reference>
<evidence type="ECO:0000313" key="3">
    <source>
        <dbReference type="EMBL" id="OGX89502.1"/>
    </source>
</evidence>
<feature type="signal peptide" evidence="2">
    <location>
        <begin position="1"/>
        <end position="30"/>
    </location>
</feature>
<evidence type="ECO:0008006" key="5">
    <source>
        <dbReference type="Google" id="ProtNLM"/>
    </source>
</evidence>
<keyword evidence="1" id="KW-0812">Transmembrane</keyword>
<comment type="caution">
    <text evidence="3">The sequence shown here is derived from an EMBL/GenBank/DDBJ whole genome shotgun (WGS) entry which is preliminary data.</text>
</comment>
<keyword evidence="1" id="KW-1133">Transmembrane helix</keyword>